<evidence type="ECO:0008006" key="3">
    <source>
        <dbReference type="Google" id="ProtNLM"/>
    </source>
</evidence>
<proteinExistence type="predicted"/>
<dbReference type="SUPFAM" id="SSF53756">
    <property type="entry name" value="UDP-Glycosyltransferase/glycogen phosphorylase"/>
    <property type="match status" value="1"/>
</dbReference>
<dbReference type="EMBL" id="JACHGF010000004">
    <property type="protein sequence ID" value="MBB5284964.1"/>
    <property type="molecule type" value="Genomic_DNA"/>
</dbReference>
<evidence type="ECO:0000313" key="1">
    <source>
        <dbReference type="EMBL" id="MBB5284964.1"/>
    </source>
</evidence>
<reference evidence="1 2" key="1">
    <citation type="submission" date="2020-08" db="EMBL/GenBank/DDBJ databases">
        <title>Genomic Encyclopedia of Type Strains, Phase IV (KMG-IV): sequencing the most valuable type-strain genomes for metagenomic binning, comparative biology and taxonomic classification.</title>
        <authorList>
            <person name="Goeker M."/>
        </authorList>
    </citation>
    <scope>NUCLEOTIDE SEQUENCE [LARGE SCALE GENOMIC DNA]</scope>
    <source>
        <strain evidence="1 2">DSM 105074</strain>
    </source>
</reference>
<dbReference type="RefSeq" id="WP_184174903.1">
    <property type="nucleotide sequence ID" value="NZ_JACHGF010000004.1"/>
</dbReference>
<comment type="caution">
    <text evidence="1">The sequence shown here is derived from an EMBL/GenBank/DDBJ whole genome shotgun (WGS) entry which is preliminary data.</text>
</comment>
<sequence length="349" mass="39849">MPTILYLSFNDGSDMRITKEVRTLSHYAAVELVAVGTDPSLCYAAAYAHKLHYIPGARASTGTLLRYFLRCAWLLLTRRYHSVHIINEPQLMVLWPLLWFQKQVVLDIFDSIFLRKNRPGNQVLWLKKLVYAPIHRAIVTDENRLTLLPDFLKKKAHIVPNYPYTLSALPPKVRTSGLTIMYYGWLGEQRGTATARNLLAADPNVRLLMAGWLADEPSRTLTQHPQVEWLGVLPQAEALQLAARRADYILCVYAPINANNINASPNKIYDAIQTRTPVIINAEVQVARWVQQHRLGHVLPQYAPINYPQLAQELQTQREAYTFDESLRRNCTWETAESELVNAHGFLQA</sequence>
<dbReference type="Proteomes" id="UP000557307">
    <property type="component" value="Unassembled WGS sequence"/>
</dbReference>
<dbReference type="Gene3D" id="3.40.50.2000">
    <property type="entry name" value="Glycogen Phosphorylase B"/>
    <property type="match status" value="1"/>
</dbReference>
<gene>
    <name evidence="1" type="ORF">HNQ92_003112</name>
</gene>
<dbReference type="AlphaFoldDB" id="A0A840TNM7"/>
<organism evidence="1 2">
    <name type="scientific">Rhabdobacter roseus</name>
    <dbReference type="NCBI Taxonomy" id="1655419"/>
    <lineage>
        <taxon>Bacteria</taxon>
        <taxon>Pseudomonadati</taxon>
        <taxon>Bacteroidota</taxon>
        <taxon>Cytophagia</taxon>
        <taxon>Cytophagales</taxon>
        <taxon>Cytophagaceae</taxon>
        <taxon>Rhabdobacter</taxon>
    </lineage>
</organism>
<name>A0A840TNM7_9BACT</name>
<evidence type="ECO:0000313" key="2">
    <source>
        <dbReference type="Proteomes" id="UP000557307"/>
    </source>
</evidence>
<accession>A0A840TNM7</accession>
<keyword evidence="2" id="KW-1185">Reference proteome</keyword>
<protein>
    <recommendedName>
        <fullName evidence="3">Glycosyltransferase</fullName>
    </recommendedName>
</protein>